<sequence length="252" mass="27881">MAIMASLARAAWEFRPRPGARKPGPISKVRFRRFLVEERRREAPFDAVLAKRPLPSQDARNAFQANRIFPEILGAKDSLRATTSRGRAEAAFELAISGKPREAMSQLEVLVAWLKNNPDGPDGYETSDGVYRKVPTVTPATIYAGAGVIGYLIDDATATHYYALSYAENDQDASVATMLAVLLLRQGRRSDARRVIEHLIVLRRIALDRAKADFDKYRGPGPLETWALAERDLKAAEQLLAEASYGVQAVVD</sequence>
<gene>
    <name evidence="1" type="ordered locus">Caul_0161</name>
</gene>
<organism evidence="1">
    <name type="scientific">Caulobacter sp. (strain K31)</name>
    <dbReference type="NCBI Taxonomy" id="366602"/>
    <lineage>
        <taxon>Bacteria</taxon>
        <taxon>Pseudomonadati</taxon>
        <taxon>Pseudomonadota</taxon>
        <taxon>Alphaproteobacteria</taxon>
        <taxon>Caulobacterales</taxon>
        <taxon>Caulobacteraceae</taxon>
        <taxon>Caulobacter</taxon>
    </lineage>
</organism>
<accession>B0T363</accession>
<proteinExistence type="predicted"/>
<dbReference type="HOGENOM" id="CLU_1101342_0_0_5"/>
<evidence type="ECO:0000313" key="1">
    <source>
        <dbReference type="EMBL" id="ABZ69298.1"/>
    </source>
</evidence>
<protein>
    <submittedName>
        <fullName evidence="1">Uncharacterized protein</fullName>
    </submittedName>
</protein>
<name>B0T363_CAUSK</name>
<reference evidence="1" key="1">
    <citation type="submission" date="2008-01" db="EMBL/GenBank/DDBJ databases">
        <title>Complete sequence of chromosome of Caulobacter sp. K31.</title>
        <authorList>
            <consortium name="US DOE Joint Genome Institute"/>
            <person name="Copeland A."/>
            <person name="Lucas S."/>
            <person name="Lapidus A."/>
            <person name="Barry K."/>
            <person name="Glavina del Rio T."/>
            <person name="Dalin E."/>
            <person name="Tice H."/>
            <person name="Pitluck S."/>
            <person name="Bruce D."/>
            <person name="Goodwin L."/>
            <person name="Thompson L.S."/>
            <person name="Brettin T."/>
            <person name="Detter J.C."/>
            <person name="Han C."/>
            <person name="Schmutz J."/>
            <person name="Larimer F."/>
            <person name="Land M."/>
            <person name="Hauser L."/>
            <person name="Kyrpides N."/>
            <person name="Kim E."/>
            <person name="Stephens C."/>
            <person name="Richardson P."/>
        </authorList>
    </citation>
    <scope>NUCLEOTIDE SEQUENCE [LARGE SCALE GENOMIC DNA]</scope>
    <source>
        <strain evidence="1">K31</strain>
    </source>
</reference>
<dbReference type="AlphaFoldDB" id="B0T363"/>
<dbReference type="KEGG" id="cak:Caul_0161"/>
<dbReference type="EMBL" id="CP000927">
    <property type="protein sequence ID" value="ABZ69298.1"/>
    <property type="molecule type" value="Genomic_DNA"/>
</dbReference>